<proteinExistence type="predicted"/>
<evidence type="ECO:0000256" key="1">
    <source>
        <dbReference type="SAM" id="Phobius"/>
    </source>
</evidence>
<dbReference type="OrthoDB" id="147178at2"/>
<keyword evidence="1" id="KW-0812">Transmembrane</keyword>
<dbReference type="EMBL" id="FNIX01000003">
    <property type="protein sequence ID" value="SDO68137.1"/>
    <property type="molecule type" value="Genomic_DNA"/>
</dbReference>
<accession>A0A1H0LIS6</accession>
<dbReference type="InterPro" id="IPR019251">
    <property type="entry name" value="DUF2231_TM"/>
</dbReference>
<evidence type="ECO:0000259" key="2">
    <source>
        <dbReference type="Pfam" id="PF09990"/>
    </source>
</evidence>
<sequence length="141" mass="14569">MPSRALVIPFGLLVTSAVVDVVHLLTGQERFSSAAGHLIAAGLLLGVVTAAIGWLERIFGEPLDAGERRAVLRHGLVTAGVLVLFAVSWSLRLGVEGWQPAWPALALSWAGVVVAAFGGALGGRPVEEDSQPDTAGALRTA</sequence>
<reference evidence="4" key="1">
    <citation type="submission" date="2016-10" db="EMBL/GenBank/DDBJ databases">
        <authorList>
            <person name="Varghese N."/>
            <person name="Submissions S."/>
        </authorList>
    </citation>
    <scope>NUCLEOTIDE SEQUENCE [LARGE SCALE GENOMIC DNA]</scope>
    <source>
        <strain evidence="4">CGMCC 4.6609</strain>
    </source>
</reference>
<dbReference type="RefSeq" id="WP_090097048.1">
    <property type="nucleotide sequence ID" value="NZ_FNIX01000003.1"/>
</dbReference>
<protein>
    <submittedName>
        <fullName evidence="3">Uncharacterized membrane protein</fullName>
    </submittedName>
</protein>
<evidence type="ECO:0000313" key="3">
    <source>
        <dbReference type="EMBL" id="SDO68137.1"/>
    </source>
</evidence>
<evidence type="ECO:0000313" key="4">
    <source>
        <dbReference type="Proteomes" id="UP000199691"/>
    </source>
</evidence>
<name>A0A1H0LIS6_9PSEU</name>
<dbReference type="Pfam" id="PF09990">
    <property type="entry name" value="DUF2231"/>
    <property type="match status" value="1"/>
</dbReference>
<feature type="transmembrane region" description="Helical" evidence="1">
    <location>
        <begin position="76"/>
        <end position="95"/>
    </location>
</feature>
<gene>
    <name evidence="3" type="ORF">SAMN05421507_103336</name>
</gene>
<keyword evidence="1" id="KW-1133">Transmembrane helix</keyword>
<feature type="transmembrane region" description="Helical" evidence="1">
    <location>
        <begin position="34"/>
        <end position="55"/>
    </location>
</feature>
<dbReference type="AlphaFoldDB" id="A0A1H0LIS6"/>
<feature type="domain" description="DUF2231" evidence="2">
    <location>
        <begin position="8"/>
        <end position="127"/>
    </location>
</feature>
<feature type="transmembrane region" description="Helical" evidence="1">
    <location>
        <begin position="101"/>
        <end position="121"/>
    </location>
</feature>
<organism evidence="3 4">
    <name type="scientific">Lentzea jiangxiensis</name>
    <dbReference type="NCBI Taxonomy" id="641025"/>
    <lineage>
        <taxon>Bacteria</taxon>
        <taxon>Bacillati</taxon>
        <taxon>Actinomycetota</taxon>
        <taxon>Actinomycetes</taxon>
        <taxon>Pseudonocardiales</taxon>
        <taxon>Pseudonocardiaceae</taxon>
        <taxon>Lentzea</taxon>
    </lineage>
</organism>
<keyword evidence="4" id="KW-1185">Reference proteome</keyword>
<dbReference type="Proteomes" id="UP000199691">
    <property type="component" value="Unassembled WGS sequence"/>
</dbReference>
<keyword evidence="1" id="KW-0472">Membrane</keyword>